<gene>
    <name evidence="7" type="ORF">GCM10009754_87010</name>
</gene>
<dbReference type="PROSITE" id="PS51695">
    <property type="entry name" value="SEDOLISIN"/>
    <property type="match status" value="1"/>
</dbReference>
<dbReference type="EMBL" id="BAAANN010000078">
    <property type="protein sequence ID" value="GAA1994240.1"/>
    <property type="molecule type" value="Genomic_DNA"/>
</dbReference>
<dbReference type="Gene3D" id="3.40.50.200">
    <property type="entry name" value="Peptidase S8/S53 domain"/>
    <property type="match status" value="1"/>
</dbReference>
<evidence type="ECO:0000256" key="1">
    <source>
        <dbReference type="ARBA" id="ARBA00022670"/>
    </source>
</evidence>
<organism evidence="7 8">
    <name type="scientific">Amycolatopsis minnesotensis</name>
    <dbReference type="NCBI Taxonomy" id="337894"/>
    <lineage>
        <taxon>Bacteria</taxon>
        <taxon>Bacillati</taxon>
        <taxon>Actinomycetota</taxon>
        <taxon>Actinomycetes</taxon>
        <taxon>Pseudonocardiales</taxon>
        <taxon>Pseudonocardiaceae</taxon>
        <taxon>Amycolatopsis</taxon>
    </lineage>
</organism>
<keyword evidence="3" id="KW-0720">Serine protease</keyword>
<dbReference type="SUPFAM" id="SSF52743">
    <property type="entry name" value="Subtilisin-like"/>
    <property type="match status" value="1"/>
</dbReference>
<dbReference type="Proteomes" id="UP001501116">
    <property type="component" value="Unassembled WGS sequence"/>
</dbReference>
<dbReference type="PANTHER" id="PTHR14218">
    <property type="entry name" value="PROTEASE S8 TRIPEPTIDYL PEPTIDASE I CLN2"/>
    <property type="match status" value="1"/>
</dbReference>
<evidence type="ECO:0000256" key="4">
    <source>
        <dbReference type="PROSITE-ProRule" id="PRU01240"/>
    </source>
</evidence>
<keyword evidence="2" id="KW-0378">Hydrolase</keyword>
<dbReference type="InterPro" id="IPR000209">
    <property type="entry name" value="Peptidase_S8/S53_dom"/>
</dbReference>
<evidence type="ECO:0000259" key="6">
    <source>
        <dbReference type="PROSITE" id="PS51695"/>
    </source>
</evidence>
<comment type="similarity">
    <text evidence="4">Belongs to the peptidase S8 family.</text>
</comment>
<evidence type="ECO:0000313" key="8">
    <source>
        <dbReference type="Proteomes" id="UP001501116"/>
    </source>
</evidence>
<dbReference type="CDD" id="cd04056">
    <property type="entry name" value="Peptidases_S53"/>
    <property type="match status" value="1"/>
</dbReference>
<protein>
    <recommendedName>
        <fullName evidence="6">Peptidase S53 domain-containing protein</fullName>
    </recommendedName>
</protein>
<sequence length="423" mass="43472">MIAALAASTALVAAAFTAPAQAAPVPTGGHPPSKHHFSAAAESFVGANTVGQRVDKLEKAMAALPPESGAYNATKLWNAGITGAGSTVATLVSFGDDHAKEVLDQYSQKHGLPPANLEVIEPSGAVPACTDPGVDTKACQSWGGETDLDITMMHAMAPNAKIVIAATPVAETQGFTGLPEMMHAVDYMTEHKLADVISMSFGTTEENFPSFESIKTLDPALERASRAGVTMVASSGDDGPTGGYLYGPGNYPYRVASWPASDPRVTTLGGTQLHLDANGNRTAPDDLVNVADNGFGEGAGLSKAYARPSWQDGVKKATGSKMRSFPDISMEGVHGTSQSAPLFAGVLALAVQANHGRLGQINPALYTKLGPLGEKAGIVDVTKGDNSQDGVAGFTAAKGFDVASGWGTVDASKFVPALVKAVH</sequence>
<dbReference type="PROSITE" id="PS51892">
    <property type="entry name" value="SUBTILASE"/>
    <property type="match status" value="1"/>
</dbReference>
<evidence type="ECO:0000313" key="7">
    <source>
        <dbReference type="EMBL" id="GAA1994240.1"/>
    </source>
</evidence>
<evidence type="ECO:0000256" key="3">
    <source>
        <dbReference type="ARBA" id="ARBA00022825"/>
    </source>
</evidence>
<evidence type="ECO:0000256" key="2">
    <source>
        <dbReference type="ARBA" id="ARBA00022801"/>
    </source>
</evidence>
<proteinExistence type="inferred from homology"/>
<comment type="caution">
    <text evidence="7">The sequence shown here is derived from an EMBL/GenBank/DDBJ whole genome shotgun (WGS) entry which is preliminary data.</text>
</comment>
<keyword evidence="8" id="KW-1185">Reference proteome</keyword>
<dbReference type="InterPro" id="IPR036852">
    <property type="entry name" value="Peptidase_S8/S53_dom_sf"/>
</dbReference>
<dbReference type="PANTHER" id="PTHR14218:SF15">
    <property type="entry name" value="TRIPEPTIDYL-PEPTIDASE 1"/>
    <property type="match status" value="1"/>
</dbReference>
<dbReference type="InterPro" id="IPR023828">
    <property type="entry name" value="Peptidase_S8_Ser-AS"/>
</dbReference>
<reference evidence="8" key="1">
    <citation type="journal article" date="2019" name="Int. J. Syst. Evol. Microbiol.">
        <title>The Global Catalogue of Microorganisms (GCM) 10K type strain sequencing project: providing services to taxonomists for standard genome sequencing and annotation.</title>
        <authorList>
            <consortium name="The Broad Institute Genomics Platform"/>
            <consortium name="The Broad Institute Genome Sequencing Center for Infectious Disease"/>
            <person name="Wu L."/>
            <person name="Ma J."/>
        </authorList>
    </citation>
    <scope>NUCLEOTIDE SEQUENCE [LARGE SCALE GENOMIC DNA]</scope>
    <source>
        <strain evidence="8">JCM 14545</strain>
    </source>
</reference>
<accession>A0ABP5EA63</accession>
<feature type="signal peptide" evidence="5">
    <location>
        <begin position="1"/>
        <end position="22"/>
    </location>
</feature>
<comment type="caution">
    <text evidence="4">Lacks conserved residue(s) required for the propagation of feature annotation.</text>
</comment>
<feature type="domain" description="Peptidase S53" evidence="6">
    <location>
        <begin position="62"/>
        <end position="421"/>
    </location>
</feature>
<keyword evidence="5" id="KW-0732">Signal</keyword>
<feature type="chain" id="PRO_5047047907" description="Peptidase S53 domain-containing protein" evidence="5">
    <location>
        <begin position="23"/>
        <end position="423"/>
    </location>
</feature>
<keyword evidence="1" id="KW-0645">Protease</keyword>
<dbReference type="Pfam" id="PF00082">
    <property type="entry name" value="Peptidase_S8"/>
    <property type="match status" value="1"/>
</dbReference>
<dbReference type="InterPro" id="IPR050819">
    <property type="entry name" value="Tripeptidyl-peptidase_I"/>
</dbReference>
<dbReference type="PROSITE" id="PS00138">
    <property type="entry name" value="SUBTILASE_SER"/>
    <property type="match status" value="1"/>
</dbReference>
<dbReference type="InterPro" id="IPR030400">
    <property type="entry name" value="Sedolisin_dom"/>
</dbReference>
<name>A0ABP5EA63_9PSEU</name>
<evidence type="ECO:0000256" key="5">
    <source>
        <dbReference type="SAM" id="SignalP"/>
    </source>
</evidence>